<keyword evidence="8 10" id="KW-0862">Zinc</keyword>
<dbReference type="AlphaFoldDB" id="A0A1Y2P161"/>
<evidence type="ECO:0000313" key="12">
    <source>
        <dbReference type="EMBL" id="OSY53515.1"/>
    </source>
</evidence>
<feature type="compositionally biased region" description="Pro residues" evidence="11">
    <location>
        <begin position="1"/>
        <end position="11"/>
    </location>
</feature>
<dbReference type="PRINTS" id="PR00932">
    <property type="entry name" value="AMINO1PTASE"/>
</dbReference>
<dbReference type="EMBL" id="MIFZ01000077">
    <property type="protein sequence ID" value="OSY53515.1"/>
    <property type="molecule type" value="Genomic_DNA"/>
</dbReference>
<feature type="binding site" evidence="10">
    <location>
        <position position="395"/>
    </location>
    <ligand>
        <name>Zn(2+)</name>
        <dbReference type="ChEBI" id="CHEBI:29105"/>
    </ligand>
</feature>
<feature type="compositionally biased region" description="Low complexity" evidence="11">
    <location>
        <begin position="174"/>
        <end position="190"/>
    </location>
</feature>
<evidence type="ECO:0000256" key="10">
    <source>
        <dbReference type="HAMAP-Rule" id="MF_00467"/>
    </source>
</evidence>
<dbReference type="CDD" id="cd05658">
    <property type="entry name" value="M18_DAP"/>
    <property type="match status" value="1"/>
</dbReference>
<dbReference type="Pfam" id="PF02127">
    <property type="entry name" value="Peptidase_M18"/>
    <property type="match status" value="1"/>
</dbReference>
<dbReference type="SUPFAM" id="SSF101821">
    <property type="entry name" value="Aminopeptidase/glucanase lid domain"/>
    <property type="match status" value="1"/>
</dbReference>
<feature type="region of interest" description="Disordered" evidence="11">
    <location>
        <begin position="1"/>
        <end position="228"/>
    </location>
</feature>
<evidence type="ECO:0000256" key="7">
    <source>
        <dbReference type="ARBA" id="ARBA00022801"/>
    </source>
</evidence>
<sequence length="668" mass="69283">MSAPAPEPAPVPVRVHTGHNGILSGTLHRAPGTPHTEQAGPVTDPAGRPAGRTGDTDRTGAAAPPGPADPTRPTDPTRATGLPGATDPPGPADPSGTDPTGATGRTGTTGRAAPSRHAVVSGRSGGPPDRADGPSPPGAGRRTGPAGRAPGAGGPPGAAPGPGAAARQARRAARTAAAPRTGAAPRGPSAVLVVSTSAPPVTRRSTVCHPHRYSQPPLTTPRPNPCARPRGRPYGVGMSSSATRFDRGHTDDLITFLTASPTPYHAVATAAGRLEEAGFRQVEETAAWDGTTGGKYVVRGGAIVAWYVPEGASAHTPYRIVGAHTDSPTLRVKPQPDSGAHGWRQVAVEIYGGPLLNSWLDRDLGIAGRLSLRDGTHRLVNVDRPLLRVPQLAIHLDRGANDGLKLDRQRHMQPVWGLGDDVRAGDLIRFLADEAGLDAEDVTGWDLMVHPVEPPAYLGRDRELLAAPRLDNLLSVHACTAALTAVATAGRPPAYIPVMAAFDHEENGSESDTGAQGPLLGTVLERSVYARGGTYEDRARAFAGTVCLSSDVGHAVHPNYAERHDPTHHPRPNGGPILKVNVNQRYATDGTGRAVFAAACEEAGVPWQSFVSNNDMPCGTTIGPITAARHGIRTVDIGVACLSMHSARELCGAHDPYLLANALVAFLK</sequence>
<keyword evidence="9 10" id="KW-0482">Metalloprotease</keyword>
<keyword evidence="5 10" id="KW-0645">Protease</keyword>
<feature type="binding site" evidence="10">
    <location>
        <position position="324"/>
    </location>
    <ligand>
        <name>Zn(2+)</name>
        <dbReference type="ChEBI" id="CHEBI:29105"/>
    </ligand>
</feature>
<feature type="compositionally biased region" description="Low complexity" evidence="11">
    <location>
        <begin position="71"/>
        <end position="85"/>
    </location>
</feature>
<dbReference type="FunFam" id="2.30.250.10:FF:000004">
    <property type="entry name" value="Probable M18 family aminopeptidase 2"/>
    <property type="match status" value="1"/>
</dbReference>
<keyword evidence="6 10" id="KW-0479">Metal-binding</keyword>
<dbReference type="NCBIfam" id="NF002759">
    <property type="entry name" value="PRK02813.1"/>
    <property type="match status" value="1"/>
</dbReference>
<feature type="binding site" evidence="10">
    <location>
        <position position="645"/>
    </location>
    <ligand>
        <name>Zn(2+)</name>
        <dbReference type="ChEBI" id="CHEBI:29105"/>
    </ligand>
</feature>
<evidence type="ECO:0000256" key="4">
    <source>
        <dbReference type="ARBA" id="ARBA00022438"/>
    </source>
</evidence>
<evidence type="ECO:0000256" key="5">
    <source>
        <dbReference type="ARBA" id="ARBA00022670"/>
    </source>
</evidence>
<dbReference type="InterPro" id="IPR023358">
    <property type="entry name" value="Peptidase_M18_dom2"/>
</dbReference>
<evidence type="ECO:0000256" key="1">
    <source>
        <dbReference type="ARBA" id="ARBA00001947"/>
    </source>
</evidence>
<comment type="caution">
    <text evidence="12">The sequence shown here is derived from an EMBL/GenBank/DDBJ whole genome shotgun (WGS) entry which is preliminary data.</text>
</comment>
<accession>A0A1Y2P161</accession>
<dbReference type="GO" id="GO:0004177">
    <property type="term" value="F:aminopeptidase activity"/>
    <property type="evidence" value="ECO:0007669"/>
    <property type="project" value="UniProtKB-UniRule"/>
</dbReference>
<protein>
    <recommendedName>
        <fullName evidence="3 10">Probable M18 family aminopeptidase 2</fullName>
        <ecNumber evidence="10">3.4.11.-</ecNumber>
    </recommendedName>
</protein>
<keyword evidence="7 10" id="KW-0378">Hydrolase</keyword>
<dbReference type="Gene3D" id="3.40.630.10">
    <property type="entry name" value="Zn peptidases"/>
    <property type="match status" value="1"/>
</dbReference>
<comment type="similarity">
    <text evidence="2 10">Belongs to the peptidase M18 family.</text>
</comment>
<dbReference type="Gene3D" id="2.30.250.10">
    <property type="entry name" value="Aminopeptidase i, Domain 2"/>
    <property type="match status" value="1"/>
</dbReference>
<feature type="compositionally biased region" description="Low complexity" evidence="11">
    <location>
        <begin position="93"/>
        <end position="113"/>
    </location>
</feature>
<dbReference type="GO" id="GO:0005737">
    <property type="term" value="C:cytoplasm"/>
    <property type="evidence" value="ECO:0007669"/>
    <property type="project" value="UniProtKB-ARBA"/>
</dbReference>
<dbReference type="GO" id="GO:0006508">
    <property type="term" value="P:proteolysis"/>
    <property type="evidence" value="ECO:0007669"/>
    <property type="project" value="UniProtKB-UniRule"/>
</dbReference>
<feature type="compositionally biased region" description="Low complexity" evidence="11">
    <location>
        <begin position="138"/>
        <end position="149"/>
    </location>
</feature>
<evidence type="ECO:0000313" key="13">
    <source>
        <dbReference type="Proteomes" id="UP000194318"/>
    </source>
</evidence>
<dbReference type="PANTHER" id="PTHR28570">
    <property type="entry name" value="ASPARTYL AMINOPEPTIDASE"/>
    <property type="match status" value="1"/>
</dbReference>
<evidence type="ECO:0000256" key="11">
    <source>
        <dbReference type="SAM" id="MobiDB-lite"/>
    </source>
</evidence>
<reference evidence="12 13" key="1">
    <citation type="submission" date="2016-09" db="EMBL/GenBank/DDBJ databases">
        <title>Streptomyces fradiae DSM40063, a candidate organism with high potential of specific P450 cytochromes.</title>
        <authorList>
            <person name="Grumaz C."/>
            <person name="Vainshtein Y."/>
            <person name="Kirstahler P."/>
            <person name="Sohn K."/>
        </authorList>
    </citation>
    <scope>NUCLEOTIDE SEQUENCE [LARGE SCALE GENOMIC DNA]</scope>
    <source>
        <strain evidence="12 13">DSM 40063</strain>
    </source>
</reference>
<evidence type="ECO:0000256" key="8">
    <source>
        <dbReference type="ARBA" id="ARBA00022833"/>
    </source>
</evidence>
<dbReference type="GO" id="GO:0008237">
    <property type="term" value="F:metallopeptidase activity"/>
    <property type="evidence" value="ECO:0007669"/>
    <property type="project" value="UniProtKB-UniRule"/>
</dbReference>
<dbReference type="InterPro" id="IPR001948">
    <property type="entry name" value="Peptidase_M18"/>
</dbReference>
<evidence type="ECO:0000256" key="2">
    <source>
        <dbReference type="ARBA" id="ARBA00008290"/>
    </source>
</evidence>
<dbReference type="InterPro" id="IPR022984">
    <property type="entry name" value="M18_aminopeptidase_2"/>
</dbReference>
<dbReference type="HAMAP" id="MF_00467">
    <property type="entry name" value="Aminopeptidase_M18_2"/>
    <property type="match status" value="1"/>
</dbReference>
<evidence type="ECO:0000256" key="6">
    <source>
        <dbReference type="ARBA" id="ARBA00022723"/>
    </source>
</evidence>
<dbReference type="PANTHER" id="PTHR28570:SF3">
    <property type="entry name" value="ASPARTYL AMINOPEPTIDASE"/>
    <property type="match status" value="1"/>
</dbReference>
<comment type="cofactor">
    <cofactor evidence="1 10">
        <name>Zn(2+)</name>
        <dbReference type="ChEBI" id="CHEBI:29105"/>
    </cofactor>
</comment>
<dbReference type="SUPFAM" id="SSF53187">
    <property type="entry name" value="Zn-dependent exopeptidases"/>
    <property type="match status" value="1"/>
</dbReference>
<dbReference type="EC" id="3.4.11.-" evidence="10"/>
<feature type="compositionally biased region" description="Polar residues" evidence="11">
    <location>
        <begin position="194"/>
        <end position="205"/>
    </location>
</feature>
<dbReference type="GO" id="GO:0008270">
    <property type="term" value="F:zinc ion binding"/>
    <property type="evidence" value="ECO:0007669"/>
    <property type="project" value="UniProtKB-UniRule"/>
</dbReference>
<evidence type="ECO:0000256" key="3">
    <source>
        <dbReference type="ARBA" id="ARBA00014897"/>
    </source>
</evidence>
<organism evidence="12 13">
    <name type="scientific">Streptomyces fradiae ATCC 10745 = DSM 40063</name>
    <dbReference type="NCBI Taxonomy" id="1319510"/>
    <lineage>
        <taxon>Bacteria</taxon>
        <taxon>Bacillati</taxon>
        <taxon>Actinomycetota</taxon>
        <taxon>Actinomycetes</taxon>
        <taxon>Kitasatosporales</taxon>
        <taxon>Streptomycetaceae</taxon>
        <taxon>Streptomyces</taxon>
    </lineage>
</organism>
<evidence type="ECO:0000256" key="9">
    <source>
        <dbReference type="ARBA" id="ARBA00023049"/>
    </source>
</evidence>
<dbReference type="Proteomes" id="UP000194318">
    <property type="component" value="Unassembled WGS sequence"/>
</dbReference>
<name>A0A1Y2P161_STRFR</name>
<gene>
    <name evidence="10 12" type="primary">apeB</name>
    <name evidence="12" type="ORF">BG846_00789</name>
</gene>
<keyword evidence="4 10" id="KW-0031">Aminopeptidase</keyword>
<proteinExistence type="inferred from homology"/>